<proteinExistence type="predicted"/>
<evidence type="ECO:0000313" key="1">
    <source>
        <dbReference type="EMBL" id="MBL1409940.1"/>
    </source>
</evidence>
<dbReference type="EMBL" id="JAERTY010000008">
    <property type="protein sequence ID" value="MBL1409940.1"/>
    <property type="molecule type" value="Genomic_DNA"/>
</dbReference>
<organism evidence="1 2">
    <name type="scientific">Sphingobacterium faecale</name>
    <dbReference type="NCBI Taxonomy" id="2803775"/>
    <lineage>
        <taxon>Bacteria</taxon>
        <taxon>Pseudomonadati</taxon>
        <taxon>Bacteroidota</taxon>
        <taxon>Sphingobacteriia</taxon>
        <taxon>Sphingobacteriales</taxon>
        <taxon>Sphingobacteriaceae</taxon>
        <taxon>Sphingobacterium</taxon>
    </lineage>
</organism>
<accession>A0ABS1R5G2</accession>
<gene>
    <name evidence="1" type="ORF">JKG61_14370</name>
</gene>
<protein>
    <submittedName>
        <fullName evidence="1">Uncharacterized protein</fullName>
    </submittedName>
</protein>
<dbReference type="RefSeq" id="WP_202103654.1">
    <property type="nucleotide sequence ID" value="NZ_JAERTY010000008.1"/>
</dbReference>
<keyword evidence="2" id="KW-1185">Reference proteome</keyword>
<sequence length="117" mass="13294">MKQFSLLVSVPESYDTEHAKEINPQWDELVQQWKWEGICVRSYSFPESGYTISGVDKAMKQEFTQSDVLKTVSNVILQAYTMQDALVLAKSCPVLLYGGTVEVREIPQVVESVLYKV</sequence>
<reference evidence="1 2" key="1">
    <citation type="submission" date="2021-01" db="EMBL/GenBank/DDBJ databases">
        <title>C459-1 draft genome sequence.</title>
        <authorList>
            <person name="Zhang X.-F."/>
        </authorList>
    </citation>
    <scope>NUCLEOTIDE SEQUENCE [LARGE SCALE GENOMIC DNA]</scope>
    <source>
        <strain evidence="2">C459-1</strain>
    </source>
</reference>
<evidence type="ECO:0000313" key="2">
    <source>
        <dbReference type="Proteomes" id="UP000625283"/>
    </source>
</evidence>
<comment type="caution">
    <text evidence="1">The sequence shown here is derived from an EMBL/GenBank/DDBJ whole genome shotgun (WGS) entry which is preliminary data.</text>
</comment>
<name>A0ABS1R5G2_9SPHI</name>
<dbReference type="Proteomes" id="UP000625283">
    <property type="component" value="Unassembled WGS sequence"/>
</dbReference>